<dbReference type="Pfam" id="PF00989">
    <property type="entry name" value="PAS"/>
    <property type="match status" value="1"/>
</dbReference>
<dbReference type="Gene3D" id="3.30.450.20">
    <property type="entry name" value="PAS domain"/>
    <property type="match status" value="3"/>
</dbReference>
<keyword evidence="4" id="KW-0548">Nucleotidyltransferase</keyword>
<dbReference type="InterPro" id="IPR000700">
    <property type="entry name" value="PAS-assoc_C"/>
</dbReference>
<dbReference type="SMART" id="SM00091">
    <property type="entry name" value="PAS"/>
    <property type="match status" value="3"/>
</dbReference>
<evidence type="ECO:0000259" key="2">
    <source>
        <dbReference type="PROSITE" id="PS50113"/>
    </source>
</evidence>
<dbReference type="SUPFAM" id="SSF55785">
    <property type="entry name" value="PYP-like sensor domain (PAS domain)"/>
    <property type="match status" value="2"/>
</dbReference>
<dbReference type="RefSeq" id="WP_263570520.1">
    <property type="nucleotide sequence ID" value="NZ_JAJIRN010000003.1"/>
</dbReference>
<dbReference type="InterPro" id="IPR000160">
    <property type="entry name" value="GGDEF_dom"/>
</dbReference>
<dbReference type="PANTHER" id="PTHR44757:SF2">
    <property type="entry name" value="BIOFILM ARCHITECTURE MAINTENANCE PROTEIN MBAA"/>
    <property type="match status" value="1"/>
</dbReference>
<dbReference type="InterPro" id="IPR029787">
    <property type="entry name" value="Nucleotide_cyclase"/>
</dbReference>
<evidence type="ECO:0000259" key="1">
    <source>
        <dbReference type="PROSITE" id="PS50112"/>
    </source>
</evidence>
<dbReference type="CDD" id="cd01949">
    <property type="entry name" value="GGDEF"/>
    <property type="match status" value="1"/>
</dbReference>
<sequence>MSNPDQRLKMPAAKALCSARGRERSAHFELSVLDALAAHVCVLDERGIIIKVNQAWRRFAEANEGCAERCSEGSNYLSVCERALQNTAPPEPALQSFLAQLRLVLAGSLNEFQLEYSCPSPQQVRWFSVRVSRVGGVNPPLVVVAHDSVTELKLVEAALRTHEAELLDLAASMPGALFRLLVRATGELQFVYFSPGIEGLFGLTPEQACGDGRALLRCVSQSARVACEASLRKAVAAGQTWEHEVQVCAPGGVPKFLHAKATPKPAGPGEWLLTGVLTDVSDRIQAERALKTSTEAFRLFFETMPQGVLYHDLAGRITAANPAACELLGLSLEQLLGKSSFDSTWHAIHEDGSEFPIEQHPVMETLRTARSVRQVVMGLCLQDGSLVWLQVNATPLFKCGDLAEVYTSFEDITELVRTRQELHRQASTDYLTGAANRRHFMERLQAEYGRIQRRPELSSCVVTLDLDHFKQINDGFGHAAGDAVLRHVTLLMRLGTRPLDVVGRIGGEEFALLLPDTSCEDAQALAERLRLRIEQNPAQYRQAIIPVTVSIGISAIASADGSPEVALMRSDQAMYSIKRNGRNGVGLA</sequence>
<dbReference type="EMBL" id="JAJIRN010000003">
    <property type="protein sequence ID" value="MCV2367893.1"/>
    <property type="molecule type" value="Genomic_DNA"/>
</dbReference>
<dbReference type="PROSITE" id="PS50112">
    <property type="entry name" value="PAS"/>
    <property type="match status" value="1"/>
</dbReference>
<dbReference type="Pfam" id="PF13426">
    <property type="entry name" value="PAS_9"/>
    <property type="match status" value="1"/>
</dbReference>
<dbReference type="InterPro" id="IPR043128">
    <property type="entry name" value="Rev_trsase/Diguanyl_cyclase"/>
</dbReference>
<keyword evidence="5" id="KW-1185">Reference proteome</keyword>
<dbReference type="EC" id="2.7.7.65" evidence="4"/>
<evidence type="ECO:0000313" key="5">
    <source>
        <dbReference type="Proteomes" id="UP001209701"/>
    </source>
</evidence>
<feature type="domain" description="PAC" evidence="2">
    <location>
        <begin position="370"/>
        <end position="424"/>
    </location>
</feature>
<dbReference type="NCBIfam" id="TIGR00254">
    <property type="entry name" value="GGDEF"/>
    <property type="match status" value="1"/>
</dbReference>
<dbReference type="Gene3D" id="3.30.70.270">
    <property type="match status" value="1"/>
</dbReference>
<organism evidence="4 5">
    <name type="scientific">Roseateles oligotrophus</name>
    <dbReference type="NCBI Taxonomy" id="1769250"/>
    <lineage>
        <taxon>Bacteria</taxon>
        <taxon>Pseudomonadati</taxon>
        <taxon>Pseudomonadota</taxon>
        <taxon>Betaproteobacteria</taxon>
        <taxon>Burkholderiales</taxon>
        <taxon>Sphaerotilaceae</taxon>
        <taxon>Roseateles</taxon>
    </lineage>
</organism>
<dbReference type="PANTHER" id="PTHR44757">
    <property type="entry name" value="DIGUANYLATE CYCLASE DGCP"/>
    <property type="match status" value="1"/>
</dbReference>
<feature type="domain" description="PAS" evidence="1">
    <location>
        <begin position="293"/>
        <end position="351"/>
    </location>
</feature>
<protein>
    <submittedName>
        <fullName evidence="4">Diguanylate cyclase</fullName>
        <ecNumber evidence="4">2.7.7.65</ecNumber>
    </submittedName>
</protein>
<dbReference type="CDD" id="cd00130">
    <property type="entry name" value="PAS"/>
    <property type="match status" value="1"/>
</dbReference>
<evidence type="ECO:0000259" key="3">
    <source>
        <dbReference type="PROSITE" id="PS50887"/>
    </source>
</evidence>
<dbReference type="InterPro" id="IPR013767">
    <property type="entry name" value="PAS_fold"/>
</dbReference>
<feature type="domain" description="GGDEF" evidence="3">
    <location>
        <begin position="457"/>
        <end position="588"/>
    </location>
</feature>
<keyword evidence="4" id="KW-0808">Transferase</keyword>
<dbReference type="InterPro" id="IPR035965">
    <property type="entry name" value="PAS-like_dom_sf"/>
</dbReference>
<dbReference type="PROSITE" id="PS50887">
    <property type="entry name" value="GGDEF"/>
    <property type="match status" value="1"/>
</dbReference>
<dbReference type="GO" id="GO:0052621">
    <property type="term" value="F:diguanylate cyclase activity"/>
    <property type="evidence" value="ECO:0007669"/>
    <property type="project" value="UniProtKB-EC"/>
</dbReference>
<dbReference type="PROSITE" id="PS50113">
    <property type="entry name" value="PAC"/>
    <property type="match status" value="1"/>
</dbReference>
<name>A0ABT2YCX1_9BURK</name>
<dbReference type="SUPFAM" id="SSF55073">
    <property type="entry name" value="Nucleotide cyclase"/>
    <property type="match status" value="1"/>
</dbReference>
<comment type="caution">
    <text evidence="4">The sequence shown here is derived from an EMBL/GenBank/DDBJ whole genome shotgun (WGS) entry which is preliminary data.</text>
</comment>
<dbReference type="InterPro" id="IPR052155">
    <property type="entry name" value="Biofilm_reg_signaling"/>
</dbReference>
<proteinExistence type="predicted"/>
<evidence type="ECO:0000313" key="4">
    <source>
        <dbReference type="EMBL" id="MCV2367893.1"/>
    </source>
</evidence>
<accession>A0ABT2YCX1</accession>
<dbReference type="InterPro" id="IPR000014">
    <property type="entry name" value="PAS"/>
</dbReference>
<gene>
    <name evidence="4" type="ORF">LNV07_07270</name>
</gene>
<dbReference type="Proteomes" id="UP001209701">
    <property type="component" value="Unassembled WGS sequence"/>
</dbReference>
<dbReference type="Pfam" id="PF00990">
    <property type="entry name" value="GGDEF"/>
    <property type="match status" value="1"/>
</dbReference>
<reference evidence="4 5" key="1">
    <citation type="submission" date="2021-11" db="EMBL/GenBank/DDBJ databases">
        <authorList>
            <person name="Liang Q."/>
            <person name="Mou H."/>
            <person name="Liu Z."/>
        </authorList>
    </citation>
    <scope>NUCLEOTIDE SEQUENCE [LARGE SCALE GENOMIC DNA]</scope>
    <source>
        <strain evidence="4 5">CHU3</strain>
    </source>
</reference>
<dbReference type="NCBIfam" id="TIGR00229">
    <property type="entry name" value="sensory_box"/>
    <property type="match status" value="1"/>
</dbReference>
<dbReference type="SMART" id="SM00267">
    <property type="entry name" value="GGDEF"/>
    <property type="match status" value="1"/>
</dbReference>